<evidence type="ECO:0000313" key="4">
    <source>
        <dbReference type="Proteomes" id="UP000593578"/>
    </source>
</evidence>
<evidence type="ECO:0008006" key="5">
    <source>
        <dbReference type="Google" id="ProtNLM"/>
    </source>
</evidence>
<feature type="non-terminal residue" evidence="3">
    <location>
        <position position="102"/>
    </location>
</feature>
<protein>
    <recommendedName>
        <fullName evidence="5">CASP-like protein</fullName>
    </recommendedName>
</protein>
<feature type="chain" id="PRO_5029776601" description="CASP-like protein" evidence="2">
    <location>
        <begin position="28"/>
        <end position="102"/>
    </location>
</feature>
<feature type="compositionally biased region" description="Polar residues" evidence="1">
    <location>
        <begin position="44"/>
        <end position="55"/>
    </location>
</feature>
<organism evidence="3 4">
    <name type="scientific">Gossypium raimondii</name>
    <name type="common">Peruvian cotton</name>
    <name type="synonym">Gossypium klotzschianum subsp. raimondii</name>
    <dbReference type="NCBI Taxonomy" id="29730"/>
    <lineage>
        <taxon>Eukaryota</taxon>
        <taxon>Viridiplantae</taxon>
        <taxon>Streptophyta</taxon>
        <taxon>Embryophyta</taxon>
        <taxon>Tracheophyta</taxon>
        <taxon>Spermatophyta</taxon>
        <taxon>Magnoliopsida</taxon>
        <taxon>eudicotyledons</taxon>
        <taxon>Gunneridae</taxon>
        <taxon>Pentapetalae</taxon>
        <taxon>rosids</taxon>
        <taxon>malvids</taxon>
        <taxon>Malvales</taxon>
        <taxon>Malvaceae</taxon>
        <taxon>Malvoideae</taxon>
        <taxon>Gossypium</taxon>
    </lineage>
</organism>
<accession>A0A7J8QNL7</accession>
<evidence type="ECO:0000256" key="2">
    <source>
        <dbReference type="SAM" id="SignalP"/>
    </source>
</evidence>
<reference evidence="3 4" key="1">
    <citation type="journal article" date="2019" name="Genome Biol. Evol.">
        <title>Insights into the evolution of the New World diploid cottons (Gossypium, subgenus Houzingenia) based on genome sequencing.</title>
        <authorList>
            <person name="Grover C.E."/>
            <person name="Arick M.A. 2nd"/>
            <person name="Thrash A."/>
            <person name="Conover J.L."/>
            <person name="Sanders W.S."/>
            <person name="Peterson D.G."/>
            <person name="Frelichowski J.E."/>
            <person name="Scheffler J.A."/>
            <person name="Scheffler B.E."/>
            <person name="Wendel J.F."/>
        </authorList>
    </citation>
    <scope>NUCLEOTIDE SEQUENCE [LARGE SCALE GENOMIC DNA]</scope>
    <source>
        <strain evidence="3">8</strain>
        <tissue evidence="3">Leaf</tissue>
    </source>
</reference>
<evidence type="ECO:0000256" key="1">
    <source>
        <dbReference type="SAM" id="MobiDB-lite"/>
    </source>
</evidence>
<feature type="region of interest" description="Disordered" evidence="1">
    <location>
        <begin position="28"/>
        <end position="55"/>
    </location>
</feature>
<keyword evidence="2" id="KW-0732">Signal</keyword>
<dbReference type="Proteomes" id="UP000593578">
    <property type="component" value="Unassembled WGS sequence"/>
</dbReference>
<dbReference type="EMBL" id="JABEZZ010000013">
    <property type="protein sequence ID" value="MBA0603171.1"/>
    <property type="molecule type" value="Genomic_DNA"/>
</dbReference>
<comment type="caution">
    <text evidence="3">The sequence shown here is derived from an EMBL/GenBank/DDBJ whole genome shotgun (WGS) entry which is preliminary data.</text>
</comment>
<feature type="signal peptide" evidence="2">
    <location>
        <begin position="1"/>
        <end position="27"/>
    </location>
</feature>
<dbReference type="AlphaFoldDB" id="A0A7J8QNL7"/>
<name>A0A7J8QNL7_GOSRA</name>
<gene>
    <name evidence="3" type="ORF">Gorai_003326</name>
</gene>
<proteinExistence type="predicted"/>
<sequence length="102" mass="10711">MEALRIRLVSEMVIVLTAVSVVQNATAGGVPLPITKSPRAAPPSNASTAEAPSPTSDATAFMPSVFASFIAFAFMNVQANTANFPCDLPSRMWATRILTGSR</sequence>
<evidence type="ECO:0000313" key="3">
    <source>
        <dbReference type="EMBL" id="MBA0603171.1"/>
    </source>
</evidence>